<evidence type="ECO:0000256" key="1">
    <source>
        <dbReference type="SAM" id="MobiDB-lite"/>
    </source>
</evidence>
<gene>
    <name evidence="2" type="ORF">CPOL0286_LOCUS1584</name>
</gene>
<protein>
    <submittedName>
        <fullName evidence="2">Uncharacterized protein</fullName>
    </submittedName>
</protein>
<dbReference type="EMBL" id="HBKO01003129">
    <property type="protein sequence ID" value="CAE2196230.1"/>
    <property type="molecule type" value="Transcribed_RNA"/>
</dbReference>
<accession>A0A6T7WS27</accession>
<name>A0A6T7WS27_9EUKA</name>
<feature type="region of interest" description="Disordered" evidence="1">
    <location>
        <begin position="69"/>
        <end position="89"/>
    </location>
</feature>
<reference evidence="2" key="1">
    <citation type="submission" date="2021-01" db="EMBL/GenBank/DDBJ databases">
        <authorList>
            <person name="Corre E."/>
            <person name="Pelletier E."/>
            <person name="Niang G."/>
            <person name="Scheremetjew M."/>
            <person name="Finn R."/>
            <person name="Kale V."/>
            <person name="Holt S."/>
            <person name="Cochrane G."/>
            <person name="Meng A."/>
            <person name="Brown T."/>
            <person name="Cohen L."/>
        </authorList>
    </citation>
    <scope>NUCLEOTIDE SEQUENCE</scope>
    <source>
        <strain evidence="2">UIO037</strain>
    </source>
</reference>
<evidence type="ECO:0000313" key="2">
    <source>
        <dbReference type="EMBL" id="CAE2196230.1"/>
    </source>
</evidence>
<proteinExistence type="predicted"/>
<dbReference type="AlphaFoldDB" id="A0A6T7WS27"/>
<organism evidence="2">
    <name type="scientific">Prymnesium polylepis</name>
    <dbReference type="NCBI Taxonomy" id="72548"/>
    <lineage>
        <taxon>Eukaryota</taxon>
        <taxon>Haptista</taxon>
        <taxon>Haptophyta</taxon>
        <taxon>Prymnesiophyceae</taxon>
        <taxon>Prymnesiales</taxon>
        <taxon>Prymnesiaceae</taxon>
        <taxon>Prymnesium</taxon>
    </lineage>
</organism>
<sequence>MGIPYQCRACRFFNGSAHWKRKQYETMKGGELCDVSGRCLAKRVARLPDAAAIIARQERLWPFAREAQHTPHQRAAVRPTIQHRVRRQQSVRRCDRDGAALIRTIATDQ</sequence>